<sequence>MRYLAGIDPVTGLAGSAVLCAAWTQWQSSRRDEPWAELISWILLPMLFKAITLPINRLDTEKVTESRRSPGPWLWLFAISIAARAVCEGEQGSNWLLPLSMPLLLVVEQYLGQDLSWPASFCSVFIFLISNTLLGTTSIALFGISTLIDFSFTRFALSITSAVASFTMYLTLLNKGSNRSRHIPHISIREVIEPLSLRVTLTLVVVLALKIFIFGCAVPQMLPAMTLGISKAFTWLFFIQTAHYTTWRIAVPITTFSILSTTDPYSQTWDINSFFVLLGSILFLAQIIGTVPKHPKTLWVLSLIPIIPYFLSLQAIMSSQHMARISFHNHQVHPVEEAIYAAQGELNSLIQRQSKTYTAARNEYKRRYGFEPPPGFEQWYEFAKTNQSPVIDDFDTIQRSITPLLKLSGREVLEAMSEVYSRPDSEVWSCEYSSQKAETKCSHPRRTFDRHISLLFNKLMKDVPSGIHSLRLLVNHFDEPRVLTPAKAIGNQLPDQVGQERNGDKSSSQIWDMISQNCNFQDLESNHSENWSTSPDIGLVRNHSQQVDICQHPEYQHIHGLLTNPVTFRPIEDPAPVLSTGSLSTMGDILIPSPAYLEEEFQYDEAQDTDWTSKYNKLYWAGSTSGGHANGSHWRAFHRHRFVNMIHNPARDQTYWYLQQQKNGLVERVPSSFLNRRLYNVAFTRVFQCDPSACHDQRAHFNVRPWAHKDEALGYRLAFDLDGNGISGRFYKLLASRSVPLKQTIMREWHDDRLVPWVHYIPVSQDMRELPELITYLTSTKSGQEQARKISEQGRDWYSKAFREVDMTIYIYLLLLELARLQDPTREGAGG</sequence>
<dbReference type="SMART" id="SM00672">
    <property type="entry name" value="CAP10"/>
    <property type="match status" value="1"/>
</dbReference>
<keyword evidence="4" id="KW-1185">Reference proteome</keyword>
<reference evidence="3" key="1">
    <citation type="submission" date="2023-01" db="EMBL/GenBank/DDBJ databases">
        <authorList>
            <person name="Piombo E."/>
        </authorList>
    </citation>
    <scope>NUCLEOTIDE SEQUENCE</scope>
</reference>
<feature type="transmembrane region" description="Helical" evidence="1">
    <location>
        <begin position="124"/>
        <end position="148"/>
    </location>
</feature>
<feature type="transmembrane region" description="Helical" evidence="1">
    <location>
        <begin position="271"/>
        <end position="291"/>
    </location>
</feature>
<evidence type="ECO:0000256" key="1">
    <source>
        <dbReference type="SAM" id="Phobius"/>
    </source>
</evidence>
<evidence type="ECO:0000313" key="3">
    <source>
        <dbReference type="EMBL" id="CAI6084246.1"/>
    </source>
</evidence>
<dbReference type="Pfam" id="PF05686">
    <property type="entry name" value="Glyco_transf_90"/>
    <property type="match status" value="1"/>
</dbReference>
<dbReference type="PANTHER" id="PTHR12203">
    <property type="entry name" value="KDEL LYS-ASP-GLU-LEU CONTAINING - RELATED"/>
    <property type="match status" value="1"/>
</dbReference>
<feature type="transmembrane region" description="Helical" evidence="1">
    <location>
        <begin position="297"/>
        <end position="317"/>
    </location>
</feature>
<dbReference type="AlphaFoldDB" id="A0AA35PWG9"/>
<keyword evidence="1" id="KW-1133">Transmembrane helix</keyword>
<dbReference type="Proteomes" id="UP001160390">
    <property type="component" value="Unassembled WGS sequence"/>
</dbReference>
<evidence type="ECO:0000313" key="4">
    <source>
        <dbReference type="Proteomes" id="UP001160390"/>
    </source>
</evidence>
<accession>A0AA35PWG9</accession>
<feature type="transmembrane region" description="Helical" evidence="1">
    <location>
        <begin position="154"/>
        <end position="174"/>
    </location>
</feature>
<keyword evidence="1" id="KW-0472">Membrane</keyword>
<dbReference type="PANTHER" id="PTHR12203:SF61">
    <property type="entry name" value="CAPSULE PROTEIN"/>
    <property type="match status" value="1"/>
</dbReference>
<organism evidence="3 4">
    <name type="scientific">Clonostachys chloroleuca</name>
    <dbReference type="NCBI Taxonomy" id="1926264"/>
    <lineage>
        <taxon>Eukaryota</taxon>
        <taxon>Fungi</taxon>
        <taxon>Dikarya</taxon>
        <taxon>Ascomycota</taxon>
        <taxon>Pezizomycotina</taxon>
        <taxon>Sordariomycetes</taxon>
        <taxon>Hypocreomycetidae</taxon>
        <taxon>Hypocreales</taxon>
        <taxon>Bionectriaceae</taxon>
        <taxon>Clonostachys</taxon>
    </lineage>
</organism>
<name>A0AA35PWG9_9HYPO</name>
<proteinExistence type="predicted"/>
<feature type="transmembrane region" description="Helical" evidence="1">
    <location>
        <begin position="195"/>
        <end position="215"/>
    </location>
</feature>
<keyword evidence="1" id="KW-0812">Transmembrane</keyword>
<dbReference type="EMBL" id="CABFNP030000754">
    <property type="protein sequence ID" value="CAI6084246.1"/>
    <property type="molecule type" value="Genomic_DNA"/>
</dbReference>
<comment type="caution">
    <text evidence="3">The sequence shown here is derived from an EMBL/GenBank/DDBJ whole genome shotgun (WGS) entry which is preliminary data.</text>
</comment>
<dbReference type="InterPro" id="IPR051091">
    <property type="entry name" value="O-Glucosyltr/Glycosyltrsf_90"/>
</dbReference>
<evidence type="ECO:0000259" key="2">
    <source>
        <dbReference type="SMART" id="SM00672"/>
    </source>
</evidence>
<dbReference type="InterPro" id="IPR006598">
    <property type="entry name" value="CAP10"/>
</dbReference>
<gene>
    <name evidence="3" type="ORF">CCHLO57077_00004808</name>
</gene>
<feature type="domain" description="Glycosyl transferase CAP10" evidence="2">
    <location>
        <begin position="533"/>
        <end position="817"/>
    </location>
</feature>
<protein>
    <recommendedName>
        <fullName evidence="2">Glycosyl transferase CAP10 domain-containing protein</fullName>
    </recommendedName>
</protein>